<dbReference type="InterPro" id="IPR004805">
    <property type="entry name" value="DnaE2/DnaE/PolC"/>
</dbReference>
<keyword evidence="9 11" id="KW-0239">DNA-directed DNA polymerase</keyword>
<evidence type="ECO:0000256" key="1">
    <source>
        <dbReference type="ARBA" id="ARBA00003452"/>
    </source>
</evidence>
<dbReference type="GO" id="GO:0003677">
    <property type="term" value="F:DNA binding"/>
    <property type="evidence" value="ECO:0007669"/>
    <property type="project" value="UniProtKB-UniRule"/>
</dbReference>
<dbReference type="InterPro" id="IPR012337">
    <property type="entry name" value="RNaseH-like_sf"/>
</dbReference>
<dbReference type="FunFam" id="3.30.420.10:FF:000045">
    <property type="entry name" value="3'-5' exonuclease DinG"/>
    <property type="match status" value="1"/>
</dbReference>
<reference evidence="15" key="1">
    <citation type="submission" date="2020-08" db="EMBL/GenBank/DDBJ databases">
        <authorList>
            <person name="Cejkova D."/>
            <person name="Kubasova T."/>
            <person name="Jahodarova E."/>
            <person name="Rychlik I."/>
        </authorList>
    </citation>
    <scope>NUCLEOTIDE SEQUENCE</scope>
    <source>
        <strain evidence="15">An559</strain>
    </source>
</reference>
<dbReference type="PANTHER" id="PTHR32294">
    <property type="entry name" value="DNA POLYMERASE III SUBUNIT ALPHA"/>
    <property type="match status" value="1"/>
</dbReference>
<accession>A0A939BER5</accession>
<dbReference type="Gene3D" id="3.30.1900.20">
    <property type="match status" value="2"/>
</dbReference>
<dbReference type="InterPro" id="IPR044923">
    <property type="entry name" value="PolC_middle_finger_sf"/>
</dbReference>
<keyword evidence="7 11" id="KW-0378">Hydrolase</keyword>
<dbReference type="Pfam" id="PF17657">
    <property type="entry name" value="DNA_pol3_finger"/>
    <property type="match status" value="1"/>
</dbReference>
<feature type="domain" description="Polymerase/histidinol phosphatase N-terminal" evidence="14">
    <location>
        <begin position="322"/>
        <end position="394"/>
    </location>
</feature>
<dbReference type="InterPro" id="IPR029460">
    <property type="entry name" value="DNAPol_HHH"/>
</dbReference>
<dbReference type="SMART" id="SM00481">
    <property type="entry name" value="POLIIIAc"/>
    <property type="match status" value="1"/>
</dbReference>
<evidence type="ECO:0000256" key="3">
    <source>
        <dbReference type="ARBA" id="ARBA00022679"/>
    </source>
</evidence>
<dbReference type="Gene3D" id="6.10.140.1510">
    <property type="match status" value="1"/>
</dbReference>
<evidence type="ECO:0000259" key="13">
    <source>
        <dbReference type="SMART" id="SM00479"/>
    </source>
</evidence>
<dbReference type="InterPro" id="IPR006308">
    <property type="entry name" value="Pol_III_a_PolC-type_gram_pos"/>
</dbReference>
<evidence type="ECO:0000256" key="9">
    <source>
        <dbReference type="ARBA" id="ARBA00022932"/>
    </source>
</evidence>
<dbReference type="PANTHER" id="PTHR32294:SF5">
    <property type="entry name" value="DNA POLYMERASE III POLC-TYPE"/>
    <property type="match status" value="1"/>
</dbReference>
<keyword evidence="4 11" id="KW-0548">Nucleotidyltransferase</keyword>
<dbReference type="SUPFAM" id="SSF53098">
    <property type="entry name" value="Ribonuclease H-like"/>
    <property type="match status" value="1"/>
</dbReference>
<dbReference type="EMBL" id="JACJKY010000012">
    <property type="protein sequence ID" value="MBM6921176.1"/>
    <property type="molecule type" value="Genomic_DNA"/>
</dbReference>
<dbReference type="Gene3D" id="1.10.150.870">
    <property type="match status" value="1"/>
</dbReference>
<keyword evidence="3 11" id="KW-0808">Transferase</keyword>
<dbReference type="NCBIfam" id="TIGR00573">
    <property type="entry name" value="dnaq"/>
    <property type="match status" value="1"/>
</dbReference>
<proteinExistence type="inferred from homology"/>
<dbReference type="Pfam" id="PF02811">
    <property type="entry name" value="PHP"/>
    <property type="match status" value="1"/>
</dbReference>
<dbReference type="Gene3D" id="2.40.50.140">
    <property type="entry name" value="Nucleic acid-binding proteins"/>
    <property type="match status" value="1"/>
</dbReference>
<dbReference type="Gene3D" id="3.30.420.10">
    <property type="entry name" value="Ribonuclease H-like superfamily/Ribonuclease H"/>
    <property type="match status" value="1"/>
</dbReference>
<dbReference type="GO" id="GO:0006261">
    <property type="term" value="P:DNA-templated DNA replication"/>
    <property type="evidence" value="ECO:0007669"/>
    <property type="project" value="UniProtKB-UniRule"/>
</dbReference>
<protein>
    <recommendedName>
        <fullName evidence="11">DNA polymerase III PolC-type</fullName>
        <shortName evidence="11">PolIII</shortName>
        <ecNumber evidence="11">2.7.7.7</ecNumber>
    </recommendedName>
</protein>
<dbReference type="Gene3D" id="1.10.150.700">
    <property type="entry name" value="PolC, middle finger domain"/>
    <property type="match status" value="1"/>
</dbReference>
<dbReference type="InterPro" id="IPR011708">
    <property type="entry name" value="DNA_pol3_alpha_NTPase_dom"/>
</dbReference>
<evidence type="ECO:0000256" key="5">
    <source>
        <dbReference type="ARBA" id="ARBA00022705"/>
    </source>
</evidence>
<dbReference type="EC" id="2.7.7.7" evidence="11"/>
<dbReference type="InterPro" id="IPR012340">
    <property type="entry name" value="NA-bd_OB-fold"/>
</dbReference>
<evidence type="ECO:0000256" key="11">
    <source>
        <dbReference type="HAMAP-Rule" id="MF_00356"/>
    </source>
</evidence>
<dbReference type="InterPro" id="IPR006054">
    <property type="entry name" value="DnaQ"/>
</dbReference>
<name>A0A939BER5_9FIRM</name>
<dbReference type="SMART" id="SM00479">
    <property type="entry name" value="EXOIII"/>
    <property type="match status" value="1"/>
</dbReference>
<evidence type="ECO:0000256" key="2">
    <source>
        <dbReference type="ARBA" id="ARBA00022490"/>
    </source>
</evidence>
<dbReference type="InterPro" id="IPR040982">
    <property type="entry name" value="DNA_pol3_finger"/>
</dbReference>
<dbReference type="Pfam" id="PF14579">
    <property type="entry name" value="HHH_6"/>
    <property type="match status" value="1"/>
</dbReference>
<comment type="function">
    <text evidence="1 11">Required for replicative DNA synthesis. This DNA polymerase also exhibits 3' to 5' exonuclease activity.</text>
</comment>
<dbReference type="NCBIfam" id="NF001688">
    <property type="entry name" value="PRK00448.1"/>
    <property type="match status" value="1"/>
</dbReference>
<comment type="similarity">
    <text evidence="11">Belongs to the DNA polymerase type-C family. PolC subfamily.</text>
</comment>
<organism evidence="15 16">
    <name type="scientific">Merdimmobilis hominis</name>
    <dbReference type="NCBI Taxonomy" id="2897707"/>
    <lineage>
        <taxon>Bacteria</taxon>
        <taxon>Bacillati</taxon>
        <taxon>Bacillota</taxon>
        <taxon>Clostridia</taxon>
        <taxon>Eubacteriales</taxon>
        <taxon>Oscillospiraceae</taxon>
        <taxon>Merdimmobilis</taxon>
    </lineage>
</organism>
<keyword evidence="2 11" id="KW-0963">Cytoplasm</keyword>
<keyword evidence="6 11" id="KW-0540">Nuclease</keyword>
<evidence type="ECO:0000256" key="7">
    <source>
        <dbReference type="ARBA" id="ARBA00022801"/>
    </source>
</evidence>
<evidence type="ECO:0000256" key="12">
    <source>
        <dbReference type="SAM" id="MobiDB-lite"/>
    </source>
</evidence>
<dbReference type="CDD" id="cd04484">
    <property type="entry name" value="polC_OBF"/>
    <property type="match status" value="1"/>
</dbReference>
<evidence type="ECO:0000313" key="16">
    <source>
        <dbReference type="Proteomes" id="UP000774750"/>
    </source>
</evidence>
<dbReference type="CDD" id="cd07435">
    <property type="entry name" value="PHP_PolIIIA_POLC"/>
    <property type="match status" value="1"/>
</dbReference>
<gene>
    <name evidence="11" type="primary">polC</name>
    <name evidence="15" type="ORF">H6A12_08425</name>
</gene>
<evidence type="ECO:0000313" key="15">
    <source>
        <dbReference type="EMBL" id="MBM6921176.1"/>
    </source>
</evidence>
<dbReference type="NCBIfam" id="TIGR01405">
    <property type="entry name" value="polC_Gram_pos"/>
    <property type="match status" value="1"/>
</dbReference>
<dbReference type="InterPro" id="IPR036397">
    <property type="entry name" value="RNaseH_sf"/>
</dbReference>
<comment type="caution">
    <text evidence="15">The sequence shown here is derived from an EMBL/GenBank/DDBJ whole genome shotgun (WGS) entry which is preliminary data.</text>
</comment>
<keyword evidence="5 11" id="KW-0235">DNA replication</keyword>
<comment type="subcellular location">
    <subcellularLocation>
        <location evidence="11">Cytoplasm</location>
    </subcellularLocation>
</comment>
<dbReference type="Pfam" id="PF07733">
    <property type="entry name" value="DNA_pol3_alpha"/>
    <property type="match status" value="2"/>
</dbReference>
<dbReference type="Proteomes" id="UP000774750">
    <property type="component" value="Unassembled WGS sequence"/>
</dbReference>
<dbReference type="InterPro" id="IPR004013">
    <property type="entry name" value="PHP_dom"/>
</dbReference>
<dbReference type="Pfam" id="PF00929">
    <property type="entry name" value="RNase_T"/>
    <property type="match status" value="1"/>
</dbReference>
<dbReference type="GO" id="GO:0003887">
    <property type="term" value="F:DNA-directed DNA polymerase activity"/>
    <property type="evidence" value="ECO:0007669"/>
    <property type="project" value="UniProtKB-UniRule"/>
</dbReference>
<dbReference type="InterPro" id="IPR013520">
    <property type="entry name" value="Ribonucl_H"/>
</dbReference>
<keyword evidence="16" id="KW-1185">Reference proteome</keyword>
<evidence type="ECO:0000256" key="10">
    <source>
        <dbReference type="ARBA" id="ARBA00049244"/>
    </source>
</evidence>
<evidence type="ECO:0000256" key="8">
    <source>
        <dbReference type="ARBA" id="ARBA00022839"/>
    </source>
</evidence>
<dbReference type="HAMAP" id="MF_00356">
    <property type="entry name" value="DNApol_PolC"/>
    <property type="match status" value="1"/>
</dbReference>
<dbReference type="GO" id="GO:0005737">
    <property type="term" value="C:cytoplasm"/>
    <property type="evidence" value="ECO:0007669"/>
    <property type="project" value="UniProtKB-SubCell"/>
</dbReference>
<comment type="catalytic activity">
    <reaction evidence="10 11">
        <text>DNA(n) + a 2'-deoxyribonucleoside 5'-triphosphate = DNA(n+1) + diphosphate</text>
        <dbReference type="Rhea" id="RHEA:22508"/>
        <dbReference type="Rhea" id="RHEA-COMP:17339"/>
        <dbReference type="Rhea" id="RHEA-COMP:17340"/>
        <dbReference type="ChEBI" id="CHEBI:33019"/>
        <dbReference type="ChEBI" id="CHEBI:61560"/>
        <dbReference type="ChEBI" id="CHEBI:173112"/>
        <dbReference type="EC" id="2.7.7.7"/>
    </reaction>
</comment>
<evidence type="ECO:0000259" key="14">
    <source>
        <dbReference type="SMART" id="SM00481"/>
    </source>
</evidence>
<evidence type="ECO:0000256" key="4">
    <source>
        <dbReference type="ARBA" id="ARBA00022695"/>
    </source>
</evidence>
<feature type="domain" description="Exonuclease" evidence="13">
    <location>
        <begin position="411"/>
        <end position="576"/>
    </location>
</feature>
<reference evidence="15" key="2">
    <citation type="journal article" date="2021" name="Sci. Rep.">
        <title>The distribution of antibiotic resistance genes in chicken gut microbiota commensals.</title>
        <authorList>
            <person name="Juricova H."/>
            <person name="Matiasovicova J."/>
            <person name="Kubasova T."/>
            <person name="Cejkova D."/>
            <person name="Rychlik I."/>
        </authorList>
    </citation>
    <scope>NUCLEOTIDE SEQUENCE</scope>
    <source>
        <strain evidence="15">An559</strain>
    </source>
</reference>
<dbReference type="GO" id="GO:0008408">
    <property type="term" value="F:3'-5' exonuclease activity"/>
    <property type="evidence" value="ECO:0007669"/>
    <property type="project" value="UniProtKB-UniRule"/>
</dbReference>
<sequence length="1428" mass="159517">MHAQLLELDVGKESRDLIVTIRPQTLLLKQIIFSAEQELAEALQLKQCRVKTKYTPDQFTEHYFPEVVCALKRSVSLINGYFDGAGCTFSDNMLTITLRHGGAELLEKCHVRREIASFIFDEFSFRPEVSFDGVLEAEQVELPANTAVLDDDIPFPMDAPPESASPASYMPPPQMERPRSAPKREKRMKLNFSNLPISCKDASVLIGRNIAEEPILLSEVNQESGRVVVCGEIFAVDQRYNRDNTKIIMSVSFTDYTGSNTLKIFDDVKNEEKYAKLKKGAAILVRGEASYDKYDREVAIRPFDIMLLEKEPRMDHAEEKRVELHLHTIMSAMDATTKVDEVINTAYRWGHKAVAITDHGVVQAFPDAMNAVDAIRKDGGEFKVIYGVEAYFVNDAVEIVKGEQDAPLDGEFIVFDTETTGLSAATERMTEIGAVLIKNGEVVDTFNTFVNPKKAIPPKITELTGITNEMVKDAPEEAEALSSFLDFCGDRILIAHNAPFDMAFVQAAAARSGISRPFTSVDTVPLCRNLLPELKKHKLNLVAEHLKLGDFNHHRASDDANMLAAIFLKLCEKLRNERGVTTIQQINTACAGVDVKKAQSYHQILLVKNAQGLKNLYKLVSFAHLDYYYKRPRIPKSELMKHREGLLVGSACEAGELYRAISAGKPWAELCSIAKFYDYLEIQPTKNNFFMIRNGMVESEEQLREYNRTIINLGEKLGIPVVATCDVHFMNEKDAIFREILLTGMKFSDAAEQPPLFFRTTDEMLAEFSYLGEEKAREVVITNPNKIADLIDPEVRPIPRGTFTPNIPGSDEDIARITWDRVHEIYGDPAPELVEKRLTRELESIIKHGFAVLYMIAQKLVANSEANGYHVGSRGSVGSSFVAIMAGISEVNPLPPHYVCPKCKHSEFITDGSVGSGFDLPPKDCPNCGTNMNRDGHDIPFETFLGFDGDKAPDIDLNFSGEYQSRAHRYTEELFGKDHVFKAGTISTVADKTAYGYAMKYLEETGKHVHRAEENRLAIGCAGVKRTTGQHPGGMVVVPSDYEVYDFTPVQHPADSKESGVITTHFDFHSLHDTILKLDELGHDVPTLYRHLEDLTGIMIADVPPMDEKVISLFTSTEALGVTPEEIHSETGTLSLPEMGTNFVRQMLIDAQPKKFSDLLQISGLSHGTDVWLGNAQDLIRDKVCTISEVIGTRDSIMTYLLHKGLEPKMAFKIMEITRKGKAPKLLTEEHFAAMKEHGVPQWYVDSCMKIKYMFPKAHAAAYVIAACKLGWFKVYHPLPYYASFFTVRGGDFDAESAVQGKEVVQMRLEALRLKGNDRSVKENDTYVTLQIINEMLCRGYSFLPVDLYRSHATDYQIEDGKIRLPFTALKGVGEAAARGLQEAGTQGTYISVDEIQERSGASKSVIEMLEEAGALEGLPKTSQMTFF</sequence>
<evidence type="ECO:0000256" key="6">
    <source>
        <dbReference type="ARBA" id="ARBA00022722"/>
    </source>
</evidence>
<dbReference type="InterPro" id="IPR003141">
    <property type="entry name" value="Pol/His_phosphatase_N"/>
</dbReference>
<dbReference type="Gene3D" id="3.20.20.140">
    <property type="entry name" value="Metal-dependent hydrolases"/>
    <property type="match status" value="2"/>
</dbReference>
<feature type="region of interest" description="Disordered" evidence="12">
    <location>
        <begin position="160"/>
        <end position="182"/>
    </location>
</feature>
<keyword evidence="8 11" id="KW-0269">Exonuclease</keyword>